<protein>
    <recommendedName>
        <fullName evidence="2">DH domain-containing protein</fullName>
    </recommendedName>
</protein>
<dbReference type="EMBL" id="RBNI01016087">
    <property type="protein sequence ID" value="RUP11926.1"/>
    <property type="molecule type" value="Genomic_DNA"/>
</dbReference>
<sequence>MPNFECYSKFLLGAEESQAVNVKEQKTNGAYRNYLAKAKEHPDARRQTIQDLLVQPGQRIARYTLLLEHAEGLEKLSHWDGSRGSRSHIGCCRDSAAHPRRPSGLPGAGRVVDQGPGDRDHGRRLSYQERKYLV</sequence>
<feature type="region of interest" description="Disordered" evidence="1">
    <location>
        <begin position="78"/>
        <end position="122"/>
    </location>
</feature>
<comment type="caution">
    <text evidence="3">The sequence shown here is derived from an EMBL/GenBank/DDBJ whole genome shotgun (WGS) entry which is preliminary data.</text>
</comment>
<dbReference type="OrthoDB" id="660555at2759"/>
<dbReference type="GO" id="GO:0005085">
    <property type="term" value="F:guanyl-nucleotide exchange factor activity"/>
    <property type="evidence" value="ECO:0007669"/>
    <property type="project" value="InterPro"/>
</dbReference>
<name>A0A433B8V2_9FUNG</name>
<dbReference type="Gene3D" id="1.20.900.10">
    <property type="entry name" value="Dbl homology (DH) domain"/>
    <property type="match status" value="1"/>
</dbReference>
<dbReference type="InterPro" id="IPR000219">
    <property type="entry name" value="DH_dom"/>
</dbReference>
<evidence type="ECO:0000313" key="3">
    <source>
        <dbReference type="EMBL" id="RUP11926.1"/>
    </source>
</evidence>
<organism evidence="3 4">
    <name type="scientific">Jimgerdemannia flammicorona</name>
    <dbReference type="NCBI Taxonomy" id="994334"/>
    <lineage>
        <taxon>Eukaryota</taxon>
        <taxon>Fungi</taxon>
        <taxon>Fungi incertae sedis</taxon>
        <taxon>Mucoromycota</taxon>
        <taxon>Mucoromycotina</taxon>
        <taxon>Endogonomycetes</taxon>
        <taxon>Endogonales</taxon>
        <taxon>Endogonaceae</taxon>
        <taxon>Jimgerdemannia</taxon>
    </lineage>
</organism>
<keyword evidence="4" id="KW-1185">Reference proteome</keyword>
<dbReference type="Proteomes" id="UP000268093">
    <property type="component" value="Unassembled WGS sequence"/>
</dbReference>
<accession>A0A433B8V2</accession>
<feature type="domain" description="DH" evidence="2">
    <location>
        <begin position="1"/>
        <end position="68"/>
    </location>
</feature>
<evidence type="ECO:0000313" key="4">
    <source>
        <dbReference type="Proteomes" id="UP000268093"/>
    </source>
</evidence>
<dbReference type="AlphaFoldDB" id="A0A433B8V2"/>
<gene>
    <name evidence="3" type="ORF">BC936DRAFT_139932</name>
</gene>
<dbReference type="SUPFAM" id="SSF48065">
    <property type="entry name" value="DBL homology domain (DH-domain)"/>
    <property type="match status" value="1"/>
</dbReference>
<reference evidence="3 4" key="1">
    <citation type="journal article" date="2018" name="New Phytol.">
        <title>Phylogenomics of Endogonaceae and evolution of mycorrhizas within Mucoromycota.</title>
        <authorList>
            <person name="Chang Y."/>
            <person name="Desiro A."/>
            <person name="Na H."/>
            <person name="Sandor L."/>
            <person name="Lipzen A."/>
            <person name="Clum A."/>
            <person name="Barry K."/>
            <person name="Grigoriev I.V."/>
            <person name="Martin F.M."/>
            <person name="Stajich J.E."/>
            <person name="Smith M.E."/>
            <person name="Bonito G."/>
            <person name="Spatafora J.W."/>
        </authorList>
    </citation>
    <scope>NUCLEOTIDE SEQUENCE [LARGE SCALE GENOMIC DNA]</scope>
    <source>
        <strain evidence="3 4">GMNB39</strain>
    </source>
</reference>
<dbReference type="Pfam" id="PF00621">
    <property type="entry name" value="RhoGEF"/>
    <property type="match status" value="1"/>
</dbReference>
<proteinExistence type="predicted"/>
<dbReference type="PROSITE" id="PS50010">
    <property type="entry name" value="DH_2"/>
    <property type="match status" value="1"/>
</dbReference>
<evidence type="ECO:0000259" key="2">
    <source>
        <dbReference type="PROSITE" id="PS50010"/>
    </source>
</evidence>
<dbReference type="InterPro" id="IPR035899">
    <property type="entry name" value="DBL_dom_sf"/>
</dbReference>
<evidence type="ECO:0000256" key="1">
    <source>
        <dbReference type="SAM" id="MobiDB-lite"/>
    </source>
</evidence>